<evidence type="ECO:0000313" key="3">
    <source>
        <dbReference type="EMBL" id="RWQ95205.1"/>
    </source>
</evidence>
<dbReference type="SUPFAM" id="SSF52047">
    <property type="entry name" value="RNI-like"/>
    <property type="match status" value="1"/>
</dbReference>
<dbReference type="InterPro" id="IPR032675">
    <property type="entry name" value="LRR_dom_sf"/>
</dbReference>
<dbReference type="Proteomes" id="UP000283841">
    <property type="component" value="Unassembled WGS sequence"/>
</dbReference>
<dbReference type="SUPFAM" id="SSF81383">
    <property type="entry name" value="F-box domain"/>
    <property type="match status" value="1"/>
</dbReference>
<name>A0A443HTQ8_BYSSP</name>
<organism evidence="3 4">
    <name type="scientific">Byssochlamys spectabilis</name>
    <name type="common">Paecilomyces variotii</name>
    <dbReference type="NCBI Taxonomy" id="264951"/>
    <lineage>
        <taxon>Eukaryota</taxon>
        <taxon>Fungi</taxon>
        <taxon>Dikarya</taxon>
        <taxon>Ascomycota</taxon>
        <taxon>Pezizomycotina</taxon>
        <taxon>Eurotiomycetes</taxon>
        <taxon>Eurotiomycetidae</taxon>
        <taxon>Eurotiales</taxon>
        <taxon>Thermoascaceae</taxon>
        <taxon>Paecilomyces</taxon>
    </lineage>
</organism>
<dbReference type="AlphaFoldDB" id="A0A443HTQ8"/>
<protein>
    <recommendedName>
        <fullName evidence="2">F-box domain-containing protein</fullName>
    </recommendedName>
</protein>
<feature type="domain" description="F-box" evidence="2">
    <location>
        <begin position="58"/>
        <end position="103"/>
    </location>
</feature>
<dbReference type="PROSITE" id="PS50181">
    <property type="entry name" value="FBOX"/>
    <property type="match status" value="1"/>
</dbReference>
<proteinExistence type="predicted"/>
<dbReference type="EMBL" id="RCNU01000006">
    <property type="protein sequence ID" value="RWQ95205.1"/>
    <property type="molecule type" value="Genomic_DNA"/>
</dbReference>
<dbReference type="InterPro" id="IPR036047">
    <property type="entry name" value="F-box-like_dom_sf"/>
</dbReference>
<dbReference type="RefSeq" id="XP_028484850.1">
    <property type="nucleotide sequence ID" value="XM_028630750.1"/>
</dbReference>
<evidence type="ECO:0000256" key="1">
    <source>
        <dbReference type="SAM" id="MobiDB-lite"/>
    </source>
</evidence>
<gene>
    <name evidence="3" type="ORF">C8Q69DRAFT_469308</name>
</gene>
<dbReference type="Pfam" id="PF00646">
    <property type="entry name" value="F-box"/>
    <property type="match status" value="1"/>
</dbReference>
<sequence>MEDGASSANARAASRTRGDIIPLLRPRPPDFRDGYKKVTRPEPLTFDRVNEGHPPASGAILFKLPVEVLANILLHIPDESLPSLALVNSDCRQLARSRQFSSICFDYSDSCFQLGTHLEKELQERQSNAAHAVRPSLGACIRHLTVNTVSSHMESRHSLRTRDVMYLSREKFHSRFDRASSLYFNRYLPSIERILPSLPHLRRLEWRDSIEVDYEFFEALLKSNVHSLKLLDIKPSQQCQAEMLNRLPTQQWRLRTLYLQSRDFSGRDEAAHRYPPLSINILQACAETLESLTWVVEEPYEPQHLLVSIDYDSKIPRFPKLRDLILIKNNWLLYPPTILHALIPPSEECLLRSLCIDPEDMVVSELLDKRGRIPSLERLELYNKCPRLPMDFIIANDQLSKLSFQFSLSSEFLRFKLLPVLSRSFANLTSLHLTWHGDFIPREDLEIIGTIKGLEQVWLSAGTQTGLYYDWLIDHQAMRETFLHLPRLRRFAFSRDSYLSTSDSTVERYYFERYTVEVMRAMEDADQFPQGRSRHNIGFSKLCQMIWESLHRKRMLSEAQKYLQELPNHPLEWMYFGQIPMDVKCVSGRKEAYPSFHKRDDCFTHLRKMFNWDTYDLLERKYELGEDNHDLEEDE</sequence>
<dbReference type="VEuPathDB" id="FungiDB:C8Q69DRAFT_469308"/>
<feature type="region of interest" description="Disordered" evidence="1">
    <location>
        <begin position="1"/>
        <end position="24"/>
    </location>
</feature>
<evidence type="ECO:0000259" key="2">
    <source>
        <dbReference type="PROSITE" id="PS50181"/>
    </source>
</evidence>
<reference evidence="3 4" key="1">
    <citation type="journal article" date="2018" name="Front. Microbiol.">
        <title>Genomic and genetic insights into a cosmopolitan fungus, Paecilomyces variotii (Eurotiales).</title>
        <authorList>
            <person name="Urquhart A.S."/>
            <person name="Mondo S.J."/>
            <person name="Makela M.R."/>
            <person name="Hane J.K."/>
            <person name="Wiebenga A."/>
            <person name="He G."/>
            <person name="Mihaltcheva S."/>
            <person name="Pangilinan J."/>
            <person name="Lipzen A."/>
            <person name="Barry K."/>
            <person name="de Vries R.P."/>
            <person name="Grigoriev I.V."/>
            <person name="Idnurm A."/>
        </authorList>
    </citation>
    <scope>NUCLEOTIDE SEQUENCE [LARGE SCALE GENOMIC DNA]</scope>
    <source>
        <strain evidence="3 4">CBS 101075</strain>
    </source>
</reference>
<keyword evidence="4" id="KW-1185">Reference proteome</keyword>
<dbReference type="GeneID" id="39600027"/>
<dbReference type="InterPro" id="IPR001810">
    <property type="entry name" value="F-box_dom"/>
</dbReference>
<dbReference type="Gene3D" id="3.80.10.10">
    <property type="entry name" value="Ribonuclease Inhibitor"/>
    <property type="match status" value="1"/>
</dbReference>
<evidence type="ECO:0000313" key="4">
    <source>
        <dbReference type="Proteomes" id="UP000283841"/>
    </source>
</evidence>
<comment type="caution">
    <text evidence="3">The sequence shown here is derived from an EMBL/GenBank/DDBJ whole genome shotgun (WGS) entry which is preliminary data.</text>
</comment>
<accession>A0A443HTQ8</accession>